<dbReference type="EMBL" id="AZHX01001318">
    <property type="protein sequence ID" value="ETX04064.1"/>
    <property type="molecule type" value="Genomic_DNA"/>
</dbReference>
<dbReference type="AlphaFoldDB" id="W4M144"/>
<dbReference type="SUPFAM" id="SSF55447">
    <property type="entry name" value="CO dehydrogenase flavoprotein C-terminal domain-like"/>
    <property type="match status" value="1"/>
</dbReference>
<dbReference type="PROSITE" id="PS51387">
    <property type="entry name" value="FAD_PCMH"/>
    <property type="match status" value="1"/>
</dbReference>
<dbReference type="GO" id="GO:0016491">
    <property type="term" value="F:oxidoreductase activity"/>
    <property type="evidence" value="ECO:0007669"/>
    <property type="project" value="UniProtKB-KW"/>
</dbReference>
<dbReference type="SMART" id="SM01092">
    <property type="entry name" value="CO_deh_flav_C"/>
    <property type="match status" value="1"/>
</dbReference>
<evidence type="ECO:0000313" key="5">
    <source>
        <dbReference type="EMBL" id="ETX04064.1"/>
    </source>
</evidence>
<gene>
    <name evidence="5" type="ORF">ETSY2_30975</name>
</gene>
<name>W4M144_9BACT</name>
<dbReference type="InterPro" id="IPR002346">
    <property type="entry name" value="Mopterin_DH_FAD-bd"/>
</dbReference>
<dbReference type="Proteomes" id="UP000019140">
    <property type="component" value="Unassembled WGS sequence"/>
</dbReference>
<dbReference type="Gene3D" id="3.30.465.10">
    <property type="match status" value="1"/>
</dbReference>
<dbReference type="InterPro" id="IPR051312">
    <property type="entry name" value="Diverse_Substr_Oxidored"/>
</dbReference>
<dbReference type="InterPro" id="IPR036318">
    <property type="entry name" value="FAD-bd_PCMH-like_sf"/>
</dbReference>
<evidence type="ECO:0000259" key="4">
    <source>
        <dbReference type="PROSITE" id="PS51387"/>
    </source>
</evidence>
<dbReference type="InterPro" id="IPR016167">
    <property type="entry name" value="FAD-bd_PCMH_sub1"/>
</dbReference>
<dbReference type="InterPro" id="IPR016169">
    <property type="entry name" value="FAD-bd_PCMH_sub2"/>
</dbReference>
<dbReference type="PANTHER" id="PTHR42659">
    <property type="entry name" value="XANTHINE DEHYDROGENASE SUBUNIT C-RELATED"/>
    <property type="match status" value="1"/>
</dbReference>
<dbReference type="HOGENOM" id="CLU_058050_3_0_7"/>
<dbReference type="Pfam" id="PF03450">
    <property type="entry name" value="CO_deh_flav_C"/>
    <property type="match status" value="1"/>
</dbReference>
<feature type="domain" description="FAD-binding PCMH-type" evidence="4">
    <location>
        <begin position="1"/>
        <end position="177"/>
    </location>
</feature>
<organism evidence="5 6">
    <name type="scientific">Candidatus Entotheonella gemina</name>
    <dbReference type="NCBI Taxonomy" id="1429439"/>
    <lineage>
        <taxon>Bacteria</taxon>
        <taxon>Pseudomonadati</taxon>
        <taxon>Nitrospinota/Tectimicrobiota group</taxon>
        <taxon>Candidatus Tectimicrobiota</taxon>
        <taxon>Candidatus Entotheonellia</taxon>
        <taxon>Candidatus Entotheonellales</taxon>
        <taxon>Candidatus Entotheonellaceae</taxon>
        <taxon>Candidatus Entotheonella</taxon>
    </lineage>
</organism>
<dbReference type="Gene3D" id="3.30.43.10">
    <property type="entry name" value="Uridine Diphospho-n-acetylenolpyruvylglucosamine Reductase, domain 2"/>
    <property type="match status" value="1"/>
</dbReference>
<dbReference type="GO" id="GO:0071949">
    <property type="term" value="F:FAD binding"/>
    <property type="evidence" value="ECO:0007669"/>
    <property type="project" value="InterPro"/>
</dbReference>
<accession>W4M144</accession>
<dbReference type="FunFam" id="3.30.465.10:FF:000017">
    <property type="entry name" value="Xanthine dehydrogenase, FAD binding subunit"/>
    <property type="match status" value="1"/>
</dbReference>
<keyword evidence="2" id="KW-0274">FAD</keyword>
<dbReference type="PATRIC" id="fig|1429439.4.peg.5249"/>
<keyword evidence="6" id="KW-1185">Reference proteome</keyword>
<dbReference type="Pfam" id="PF00941">
    <property type="entry name" value="FAD_binding_5"/>
    <property type="match status" value="1"/>
</dbReference>
<comment type="caution">
    <text evidence="5">The sequence shown here is derived from an EMBL/GenBank/DDBJ whole genome shotgun (WGS) entry which is preliminary data.</text>
</comment>
<sequence>MKPAPFTYAAPESVAEVIALLDTHGDAAKLLAGGQSLTPMMNLRLASPAYIIDLNCLAGLDYIEERDGYLAIGAMTRQRRLERSEVVRQHYPLLAEAARLIGHPATRNRGTVGGSIAHADPAAELPALLLTYGGSVVAHGSDGDREIPAEDFFVSYFTTALEPGELLTEVRLRRWPEGTGCCFLEESRRYGDYAVVGVSALMHLDADGRCDEVAVTLFGVGEAPYPVAQAASLLVGQIPGEERLSAVGQAAAEGVEPEDDVHASAAFRRHLSAVLTRRVLRTAAERAG</sequence>
<evidence type="ECO:0000256" key="1">
    <source>
        <dbReference type="ARBA" id="ARBA00022630"/>
    </source>
</evidence>
<keyword evidence="3" id="KW-0560">Oxidoreductase</keyword>
<dbReference type="SUPFAM" id="SSF56176">
    <property type="entry name" value="FAD-binding/transporter-associated domain-like"/>
    <property type="match status" value="1"/>
</dbReference>
<dbReference type="InterPro" id="IPR016166">
    <property type="entry name" value="FAD-bd_PCMH"/>
</dbReference>
<dbReference type="InterPro" id="IPR036683">
    <property type="entry name" value="CO_DH_flav_C_dom_sf"/>
</dbReference>
<dbReference type="InterPro" id="IPR005107">
    <property type="entry name" value="CO_DH_flav_C"/>
</dbReference>
<dbReference type="Gene3D" id="3.30.390.50">
    <property type="entry name" value="CO dehydrogenase flavoprotein, C-terminal domain"/>
    <property type="match status" value="1"/>
</dbReference>
<protein>
    <recommendedName>
        <fullName evidence="4">FAD-binding PCMH-type domain-containing protein</fullName>
    </recommendedName>
</protein>
<reference evidence="5 6" key="1">
    <citation type="journal article" date="2014" name="Nature">
        <title>An environmental bacterial taxon with a large and distinct metabolic repertoire.</title>
        <authorList>
            <person name="Wilson M.C."/>
            <person name="Mori T."/>
            <person name="Ruckert C."/>
            <person name="Uria A.R."/>
            <person name="Helf M.J."/>
            <person name="Takada K."/>
            <person name="Gernert C."/>
            <person name="Steffens U.A."/>
            <person name="Heycke N."/>
            <person name="Schmitt S."/>
            <person name="Rinke C."/>
            <person name="Helfrich E.J."/>
            <person name="Brachmann A.O."/>
            <person name="Gurgui C."/>
            <person name="Wakimoto T."/>
            <person name="Kracht M."/>
            <person name="Crusemann M."/>
            <person name="Hentschel U."/>
            <person name="Abe I."/>
            <person name="Matsunaga S."/>
            <person name="Kalinowski J."/>
            <person name="Takeyama H."/>
            <person name="Piel J."/>
        </authorList>
    </citation>
    <scope>NUCLEOTIDE SEQUENCE [LARGE SCALE GENOMIC DNA]</scope>
    <source>
        <strain evidence="6">TSY2</strain>
    </source>
</reference>
<keyword evidence="1" id="KW-0285">Flavoprotein</keyword>
<proteinExistence type="predicted"/>
<evidence type="ECO:0000256" key="3">
    <source>
        <dbReference type="ARBA" id="ARBA00023002"/>
    </source>
</evidence>
<dbReference type="PANTHER" id="PTHR42659:SF2">
    <property type="entry name" value="XANTHINE DEHYDROGENASE SUBUNIT C-RELATED"/>
    <property type="match status" value="1"/>
</dbReference>
<evidence type="ECO:0000256" key="2">
    <source>
        <dbReference type="ARBA" id="ARBA00022827"/>
    </source>
</evidence>
<evidence type="ECO:0000313" key="6">
    <source>
        <dbReference type="Proteomes" id="UP000019140"/>
    </source>
</evidence>